<protein>
    <submittedName>
        <fullName evidence="1">LZTFL1 isoform 1</fullName>
    </submittedName>
    <submittedName>
        <fullName evidence="2">LZTFL1 isoform 3</fullName>
    </submittedName>
</protein>
<comment type="caution">
    <text evidence="2">The sequence shown here is derived from an EMBL/GenBank/DDBJ whole genome shotgun (WGS) entry which is preliminary data.</text>
</comment>
<evidence type="ECO:0000313" key="2">
    <source>
        <dbReference type="EMBL" id="PNI81031.1"/>
    </source>
</evidence>
<name>A0A2J8PAJ7_PANTR</name>
<gene>
    <name evidence="2" type="ORF">CK820_G0005243</name>
</gene>
<sequence length="105" mass="12011">MHECPYQKEVLVSRTGLSSGLWVHRIITEKMISGGLPHFLLPRPTLTEPRRREGSHFWEAKTSVFQALAISQPAFTDEEPRPREDGKAEKIHQVVPYPPFGDFSK</sequence>
<evidence type="ECO:0000313" key="1">
    <source>
        <dbReference type="EMBL" id="PNI81029.1"/>
    </source>
</evidence>
<reference evidence="2 3" key="1">
    <citation type="submission" date="2017-12" db="EMBL/GenBank/DDBJ databases">
        <title>High-resolution comparative analysis of great ape genomes.</title>
        <authorList>
            <person name="Pollen A."/>
            <person name="Hastie A."/>
            <person name="Hormozdiari F."/>
            <person name="Dougherty M."/>
            <person name="Liu R."/>
            <person name="Chaisson M."/>
            <person name="Hoppe E."/>
            <person name="Hill C."/>
            <person name="Pang A."/>
            <person name="Hillier L."/>
            <person name="Baker C."/>
            <person name="Armstrong J."/>
            <person name="Shendure J."/>
            <person name="Paten B."/>
            <person name="Wilson R."/>
            <person name="Chao H."/>
            <person name="Schneider V."/>
            <person name="Ventura M."/>
            <person name="Kronenberg Z."/>
            <person name="Murali S."/>
            <person name="Gordon D."/>
            <person name="Cantsilieris S."/>
            <person name="Munson K."/>
            <person name="Nelson B."/>
            <person name="Raja A."/>
            <person name="Underwood J."/>
            <person name="Diekhans M."/>
            <person name="Fiddes I."/>
            <person name="Haussler D."/>
            <person name="Eichler E."/>
        </authorList>
    </citation>
    <scope>NUCLEOTIDE SEQUENCE [LARGE SCALE GENOMIC DNA]</scope>
    <source>
        <strain evidence="2">Yerkes chimp pedigree #C0471</strain>
        <tissue evidence="2">Blood</tissue>
    </source>
</reference>
<dbReference type="Proteomes" id="UP000236370">
    <property type="component" value="Unassembled WGS sequence"/>
</dbReference>
<accession>A0A2J8PAJ7</accession>
<proteinExistence type="predicted"/>
<evidence type="ECO:0000313" key="3">
    <source>
        <dbReference type="Proteomes" id="UP000236370"/>
    </source>
</evidence>
<dbReference type="AlphaFoldDB" id="A0A2J8PAJ7"/>
<dbReference type="EMBL" id="NBAG03000218">
    <property type="protein sequence ID" value="PNI81029.1"/>
    <property type="molecule type" value="Genomic_DNA"/>
</dbReference>
<organism evidence="2 3">
    <name type="scientific">Pan troglodytes</name>
    <name type="common">Chimpanzee</name>
    <dbReference type="NCBI Taxonomy" id="9598"/>
    <lineage>
        <taxon>Eukaryota</taxon>
        <taxon>Metazoa</taxon>
        <taxon>Chordata</taxon>
        <taxon>Craniata</taxon>
        <taxon>Vertebrata</taxon>
        <taxon>Euteleostomi</taxon>
        <taxon>Mammalia</taxon>
        <taxon>Eutheria</taxon>
        <taxon>Euarchontoglires</taxon>
        <taxon>Primates</taxon>
        <taxon>Haplorrhini</taxon>
        <taxon>Catarrhini</taxon>
        <taxon>Hominidae</taxon>
        <taxon>Pan</taxon>
    </lineage>
</organism>
<dbReference type="EMBL" id="NBAG03000218">
    <property type="protein sequence ID" value="PNI81031.1"/>
    <property type="molecule type" value="Genomic_DNA"/>
</dbReference>